<dbReference type="InterPro" id="IPR036047">
    <property type="entry name" value="F-box-like_dom_sf"/>
</dbReference>
<dbReference type="STRING" id="5601.A0A0D2FHH2"/>
<keyword evidence="4" id="KW-1185">Reference proteome</keyword>
<dbReference type="Proteomes" id="UP000054266">
    <property type="component" value="Unassembled WGS sequence"/>
</dbReference>
<dbReference type="AlphaFoldDB" id="A0A0D2FHH2"/>
<evidence type="ECO:0000259" key="2">
    <source>
        <dbReference type="PROSITE" id="PS50181"/>
    </source>
</evidence>
<feature type="domain" description="F-box" evidence="2">
    <location>
        <begin position="50"/>
        <end position="102"/>
    </location>
</feature>
<evidence type="ECO:0000313" key="4">
    <source>
        <dbReference type="Proteomes" id="UP000054266"/>
    </source>
</evidence>
<sequence length="251" mass="28606">MQAATNNRFLQRVLSSLFPRWHQQHDDMSSAPAVSNGVDDSGGKIQSHAGKTIASLPPELHHMIASHLTYPDLLSLKLVDKYFSSLVTPKLHVKARVHWVQSRHSQYLPVPMSTKLSFRSDAVFVANAEVSTILRRRRQHLECLDYDRDGQRGAKNPVITLETDSNGAMQYVQVKGRIRPSWSKACMVTGEDVCPKVREVELAKQRYDSSFMGKLCSNIGKVAWCAKVVWWWLEGLWQSNIRSLRRRRQPA</sequence>
<dbReference type="HOGENOM" id="CLU_1106985_0_0_1"/>
<feature type="region of interest" description="Disordered" evidence="1">
    <location>
        <begin position="27"/>
        <end position="48"/>
    </location>
</feature>
<protein>
    <recommendedName>
        <fullName evidence="2">F-box domain-containing protein</fullName>
    </recommendedName>
</protein>
<organism evidence="3 4">
    <name type="scientific">Phialophora macrospora</name>
    <dbReference type="NCBI Taxonomy" id="1851006"/>
    <lineage>
        <taxon>Eukaryota</taxon>
        <taxon>Fungi</taxon>
        <taxon>Dikarya</taxon>
        <taxon>Ascomycota</taxon>
        <taxon>Pezizomycotina</taxon>
        <taxon>Eurotiomycetes</taxon>
        <taxon>Chaetothyriomycetidae</taxon>
        <taxon>Chaetothyriales</taxon>
        <taxon>Herpotrichiellaceae</taxon>
        <taxon>Phialophora</taxon>
    </lineage>
</organism>
<dbReference type="InterPro" id="IPR001810">
    <property type="entry name" value="F-box_dom"/>
</dbReference>
<accession>A0A0D2FHH2</accession>
<evidence type="ECO:0000256" key="1">
    <source>
        <dbReference type="SAM" id="MobiDB-lite"/>
    </source>
</evidence>
<name>A0A0D2FHH2_9EURO</name>
<dbReference type="PROSITE" id="PS50181">
    <property type="entry name" value="FBOX"/>
    <property type="match status" value="1"/>
</dbReference>
<evidence type="ECO:0000313" key="3">
    <source>
        <dbReference type="EMBL" id="KIW66250.1"/>
    </source>
</evidence>
<dbReference type="EMBL" id="KN846960">
    <property type="protein sequence ID" value="KIW66250.1"/>
    <property type="molecule type" value="Genomic_DNA"/>
</dbReference>
<reference evidence="3 4" key="1">
    <citation type="submission" date="2015-01" db="EMBL/GenBank/DDBJ databases">
        <title>The Genome Sequence of Capronia semiimmersa CBS27337.</title>
        <authorList>
            <consortium name="The Broad Institute Genomics Platform"/>
            <person name="Cuomo C."/>
            <person name="de Hoog S."/>
            <person name="Gorbushina A."/>
            <person name="Stielow B."/>
            <person name="Teixiera M."/>
            <person name="Abouelleil A."/>
            <person name="Chapman S.B."/>
            <person name="Priest M."/>
            <person name="Young S.K."/>
            <person name="Wortman J."/>
            <person name="Nusbaum C."/>
            <person name="Birren B."/>
        </authorList>
    </citation>
    <scope>NUCLEOTIDE SEQUENCE [LARGE SCALE GENOMIC DNA]</scope>
    <source>
        <strain evidence="3 4">CBS 27337</strain>
    </source>
</reference>
<dbReference type="SUPFAM" id="SSF81383">
    <property type="entry name" value="F-box domain"/>
    <property type="match status" value="1"/>
</dbReference>
<proteinExistence type="predicted"/>
<gene>
    <name evidence="3" type="ORF">PV04_08449</name>
</gene>